<reference evidence="9 10" key="1">
    <citation type="journal article" date="2008" name="Proc. Natl. Acad. Sci. U.S.A.">
        <title>The genome of Cyanothece 51142, a unicellular diazotrophic cyanobacterium important in the marine nitrogen cycle.</title>
        <authorList>
            <person name="Welsh E.A."/>
            <person name="Liberton M."/>
            <person name="Stoeckel J."/>
            <person name="Loh T."/>
            <person name="Elvitigala T."/>
            <person name="Wang C."/>
            <person name="Wollam A."/>
            <person name="Fulton R.S."/>
            <person name="Clifton S.W."/>
            <person name="Jacobs J.M."/>
            <person name="Aurora R."/>
            <person name="Ghosh B.K."/>
            <person name="Sherman L.A."/>
            <person name="Smith R.D."/>
            <person name="Wilson R.K."/>
            <person name="Pakrasi H.B."/>
        </authorList>
    </citation>
    <scope>NUCLEOTIDE SEQUENCE [LARGE SCALE GENOMIC DNA]</scope>
    <source>
        <strain evidence="10">ATCC 51142 / BH68</strain>
    </source>
</reference>
<keyword evidence="2 9" id="KW-0436">Ligase</keyword>
<organism evidence="9 10">
    <name type="scientific">Crocosphaera subtropica (strain ATCC 51142 / BH68)</name>
    <name type="common">Cyanothece sp. (strain ATCC 51142)</name>
    <dbReference type="NCBI Taxonomy" id="43989"/>
    <lineage>
        <taxon>Bacteria</taxon>
        <taxon>Bacillati</taxon>
        <taxon>Cyanobacteriota</taxon>
        <taxon>Cyanophyceae</taxon>
        <taxon>Oscillatoriophycideae</taxon>
        <taxon>Chroococcales</taxon>
        <taxon>Aphanothecaceae</taxon>
        <taxon>Crocosphaera</taxon>
        <taxon>Crocosphaera subtropica</taxon>
    </lineage>
</organism>
<evidence type="ECO:0000313" key="9">
    <source>
        <dbReference type="EMBL" id="ACB49555.1"/>
    </source>
</evidence>
<dbReference type="STRING" id="43989.cce_0204"/>
<keyword evidence="6" id="KW-0472">Membrane</keyword>
<dbReference type="HOGENOM" id="CLU_000022_23_7_3"/>
<dbReference type="InterPro" id="IPR025110">
    <property type="entry name" value="AMP-bd_C"/>
</dbReference>
<feature type="domain" description="AMP-dependent synthetase/ligase" evidence="7">
    <location>
        <begin position="46"/>
        <end position="446"/>
    </location>
</feature>
<evidence type="ECO:0000256" key="2">
    <source>
        <dbReference type="ARBA" id="ARBA00022598"/>
    </source>
</evidence>
<dbReference type="AlphaFoldDB" id="B1X054"/>
<feature type="compositionally biased region" description="Basic and acidic residues" evidence="5">
    <location>
        <begin position="557"/>
        <end position="569"/>
    </location>
</feature>
<dbReference type="InterPro" id="IPR000873">
    <property type="entry name" value="AMP-dep_synth/lig_dom"/>
</dbReference>
<dbReference type="eggNOG" id="COG0318">
    <property type="taxonomic scope" value="Bacteria"/>
</dbReference>
<dbReference type="InterPro" id="IPR040097">
    <property type="entry name" value="FAAL/FAAC"/>
</dbReference>
<dbReference type="Pfam" id="PF23024">
    <property type="entry name" value="AMP-dom_DIP2-like"/>
    <property type="match status" value="1"/>
</dbReference>
<dbReference type="PROSITE" id="PS00455">
    <property type="entry name" value="AMP_BINDING"/>
    <property type="match status" value="1"/>
</dbReference>
<keyword evidence="6" id="KW-1133">Transmembrane helix</keyword>
<dbReference type="InterPro" id="IPR042099">
    <property type="entry name" value="ANL_N_sf"/>
</dbReference>
<dbReference type="GO" id="GO:0016874">
    <property type="term" value="F:ligase activity"/>
    <property type="evidence" value="ECO:0007669"/>
    <property type="project" value="UniProtKB-KW"/>
</dbReference>
<keyword evidence="10" id="KW-1185">Reference proteome</keyword>
<keyword evidence="3" id="KW-0276">Fatty acid metabolism</keyword>
<name>B1X054_CROS5</name>
<comment type="similarity">
    <text evidence="1">Belongs to the ATP-dependent AMP-binding enzyme family.</text>
</comment>
<keyword evidence="4" id="KW-0443">Lipid metabolism</keyword>
<dbReference type="InterPro" id="IPR045851">
    <property type="entry name" value="AMP-bd_C_sf"/>
</dbReference>
<dbReference type="InterPro" id="IPR020845">
    <property type="entry name" value="AMP-binding_CS"/>
</dbReference>
<dbReference type="GO" id="GO:0006633">
    <property type="term" value="P:fatty acid biosynthetic process"/>
    <property type="evidence" value="ECO:0007669"/>
    <property type="project" value="TreeGrafter"/>
</dbReference>
<dbReference type="Gene3D" id="3.40.50.12780">
    <property type="entry name" value="N-terminal domain of ligase-like"/>
    <property type="match status" value="1"/>
</dbReference>
<dbReference type="Pfam" id="PF00501">
    <property type="entry name" value="AMP-binding"/>
    <property type="match status" value="1"/>
</dbReference>
<feature type="domain" description="AMP-binding enzyme C-terminal" evidence="8">
    <location>
        <begin position="491"/>
        <end position="531"/>
    </location>
</feature>
<dbReference type="GO" id="GO:0071766">
    <property type="term" value="P:Actinobacterium-type cell wall biogenesis"/>
    <property type="evidence" value="ECO:0007669"/>
    <property type="project" value="UniProtKB-ARBA"/>
</dbReference>
<dbReference type="FunFam" id="3.40.50.12780:FF:000013">
    <property type="entry name" value="Long-chain-fatty-acid--AMP ligase FadD32"/>
    <property type="match status" value="1"/>
</dbReference>
<gene>
    <name evidence="9" type="ordered locus">cce_0204</name>
</gene>
<dbReference type="GO" id="GO:0070566">
    <property type="term" value="F:adenylyltransferase activity"/>
    <property type="evidence" value="ECO:0007669"/>
    <property type="project" value="TreeGrafter"/>
</dbReference>
<dbReference type="GO" id="GO:0005886">
    <property type="term" value="C:plasma membrane"/>
    <property type="evidence" value="ECO:0007669"/>
    <property type="project" value="TreeGrafter"/>
</dbReference>
<feature type="transmembrane region" description="Helical" evidence="6">
    <location>
        <begin position="98"/>
        <end position="119"/>
    </location>
</feature>
<accession>B1X054</accession>
<dbReference type="Proteomes" id="UP000001203">
    <property type="component" value="Chromosome circular"/>
</dbReference>
<dbReference type="EMBL" id="CP000806">
    <property type="protein sequence ID" value="ACB49555.1"/>
    <property type="molecule type" value="Genomic_DNA"/>
</dbReference>
<evidence type="ECO:0000256" key="6">
    <source>
        <dbReference type="SAM" id="Phobius"/>
    </source>
</evidence>
<feature type="region of interest" description="Disordered" evidence="5">
    <location>
        <begin position="545"/>
        <end position="585"/>
    </location>
</feature>
<dbReference type="Gene3D" id="3.30.300.30">
    <property type="match status" value="1"/>
</dbReference>
<evidence type="ECO:0000256" key="3">
    <source>
        <dbReference type="ARBA" id="ARBA00022832"/>
    </source>
</evidence>
<evidence type="ECO:0000313" key="10">
    <source>
        <dbReference type="Proteomes" id="UP000001203"/>
    </source>
</evidence>
<evidence type="ECO:0000256" key="4">
    <source>
        <dbReference type="ARBA" id="ARBA00023098"/>
    </source>
</evidence>
<evidence type="ECO:0000259" key="7">
    <source>
        <dbReference type="Pfam" id="PF00501"/>
    </source>
</evidence>
<dbReference type="PANTHER" id="PTHR22754">
    <property type="entry name" value="DISCO-INTERACTING PROTEIN 2 DIP2 -RELATED"/>
    <property type="match status" value="1"/>
</dbReference>
<evidence type="ECO:0000256" key="1">
    <source>
        <dbReference type="ARBA" id="ARBA00006432"/>
    </source>
</evidence>
<keyword evidence="6" id="KW-0812">Transmembrane</keyword>
<proteinExistence type="inferred from homology"/>
<dbReference type="CDD" id="cd05931">
    <property type="entry name" value="FAAL"/>
    <property type="match status" value="1"/>
</dbReference>
<protein>
    <submittedName>
        <fullName evidence="9">AMP-dependent synthetase and ligase</fullName>
    </submittedName>
</protein>
<dbReference type="PANTHER" id="PTHR22754:SF32">
    <property type="entry name" value="DISCO-INTERACTING PROTEIN 2"/>
    <property type="match status" value="1"/>
</dbReference>
<dbReference type="KEGG" id="cyt:cce_0204"/>
<evidence type="ECO:0000256" key="5">
    <source>
        <dbReference type="SAM" id="MobiDB-lite"/>
    </source>
</evidence>
<evidence type="ECO:0000259" key="8">
    <source>
        <dbReference type="Pfam" id="PF23024"/>
    </source>
</evidence>
<sequence>MVRISNYITMFTQLRKNTNYSINYSKNDTLKSVPINPDFNLVNLLRKRAINQPQQTAYTFLENGETELINLTYQDLDLEAKNLAAKLQALKFRGERALLLYPPGVEFISAFFGCLYAGVIPVPLYPPKRNQNLSRLQSVIANAEAKLALTTELVLENIEKHFNSTPDLAALTWLTTDNDQENLVHQWHLPEISADAIAFLQYTSGSTGNPKGVMVSHGNLIHNERMVQQAFGHTEQTIFVGWLPLFHDMGLIGNVLQPLYLGIPCILMSPVDFLQKPYRWLKAISDYRATTSGGPNFAYDLCVNKITDEQIQTLDLSSWEVAFNGAEPIRAETLEKFAQKFSPCGFRKEAFYPCYGMAEATLFITGGVSSEPPMVKTVDEKALAENRVVEVVKEQNQAQSITLVGCGRQWLGQIVKIVDPQTLTECNNNQVGEIWVSGDSVAKGYWRELQKTKATFEAYLSDTHKGPFLRTGDLGFFSTEGELFVTGRLKDVIIIRGRNHYPQDIEITVEECHEAIVNHRSAAFTVQVEGKEQLVITAELERRYHKRRQQPSQVPPHPERRKGDRRQESEDPGFEVTPTPSQPPIFDEIISSIKRAVCHHHGLQVHRIILLRVGTIPKTSSGKIQRYACREGLFDHSLNVVYDSKP</sequence>
<dbReference type="SUPFAM" id="SSF56801">
    <property type="entry name" value="Acetyl-CoA synthetase-like"/>
    <property type="match status" value="1"/>
</dbReference>